<gene>
    <name evidence="1" type="ORF">V8G54_001431</name>
</gene>
<reference evidence="1 2" key="1">
    <citation type="journal article" date="2023" name="Life. Sci Alliance">
        <title>Evolutionary insights into 3D genome organization and epigenetic landscape of Vigna mungo.</title>
        <authorList>
            <person name="Junaid A."/>
            <person name="Singh B."/>
            <person name="Bhatia S."/>
        </authorList>
    </citation>
    <scope>NUCLEOTIDE SEQUENCE [LARGE SCALE GENOMIC DNA]</scope>
    <source>
        <strain evidence="1">Urdbean</strain>
    </source>
</reference>
<dbReference type="Proteomes" id="UP001374535">
    <property type="component" value="Chromosome 1"/>
</dbReference>
<evidence type="ECO:0000313" key="2">
    <source>
        <dbReference type="Proteomes" id="UP001374535"/>
    </source>
</evidence>
<name>A0AAQ3P8P7_VIGMU</name>
<dbReference type="AlphaFoldDB" id="A0AAQ3P8P7"/>
<protein>
    <submittedName>
        <fullName evidence="1">Uncharacterized protein</fullName>
    </submittedName>
</protein>
<organism evidence="1 2">
    <name type="scientific">Vigna mungo</name>
    <name type="common">Black gram</name>
    <name type="synonym">Phaseolus mungo</name>
    <dbReference type="NCBI Taxonomy" id="3915"/>
    <lineage>
        <taxon>Eukaryota</taxon>
        <taxon>Viridiplantae</taxon>
        <taxon>Streptophyta</taxon>
        <taxon>Embryophyta</taxon>
        <taxon>Tracheophyta</taxon>
        <taxon>Spermatophyta</taxon>
        <taxon>Magnoliopsida</taxon>
        <taxon>eudicotyledons</taxon>
        <taxon>Gunneridae</taxon>
        <taxon>Pentapetalae</taxon>
        <taxon>rosids</taxon>
        <taxon>fabids</taxon>
        <taxon>Fabales</taxon>
        <taxon>Fabaceae</taxon>
        <taxon>Papilionoideae</taxon>
        <taxon>50 kb inversion clade</taxon>
        <taxon>NPAAA clade</taxon>
        <taxon>indigoferoid/millettioid clade</taxon>
        <taxon>Phaseoleae</taxon>
        <taxon>Vigna</taxon>
    </lineage>
</organism>
<sequence length="102" mass="10609">TNSLESLEFIGFEGVTSSVTSCSAGGLDSWTLPGSSMAFSLLEYTRLFPNFPSPSGVGLTGSGAGSIPPSISGTTMPFVPPISGPNVMFWKGVENICIPFVW</sequence>
<proteinExistence type="predicted"/>
<keyword evidence="2" id="KW-1185">Reference proteome</keyword>
<feature type="non-terminal residue" evidence="1">
    <location>
        <position position="102"/>
    </location>
</feature>
<evidence type="ECO:0000313" key="1">
    <source>
        <dbReference type="EMBL" id="WVZ22887.1"/>
    </source>
</evidence>
<dbReference type="EMBL" id="CP144700">
    <property type="protein sequence ID" value="WVZ22887.1"/>
    <property type="molecule type" value="Genomic_DNA"/>
</dbReference>
<accession>A0AAQ3P8P7</accession>